<protein>
    <submittedName>
        <fullName evidence="9">Glycosyltransferase involved in cell wall biosynthesis</fullName>
    </submittedName>
</protein>
<feature type="domain" description="Glycosyltransferase 2-like" evidence="8">
    <location>
        <begin position="14"/>
        <end position="181"/>
    </location>
</feature>
<keyword evidence="2" id="KW-0328">Glycosyltransferase</keyword>
<evidence type="ECO:0000313" key="10">
    <source>
        <dbReference type="Proteomes" id="UP000535937"/>
    </source>
</evidence>
<keyword evidence="6 7" id="KW-0472">Membrane</keyword>
<evidence type="ECO:0000259" key="8">
    <source>
        <dbReference type="Pfam" id="PF00535"/>
    </source>
</evidence>
<keyword evidence="10" id="KW-1185">Reference proteome</keyword>
<accession>A0A7W4WA23</accession>
<reference evidence="9 10" key="1">
    <citation type="submission" date="2020-08" db="EMBL/GenBank/DDBJ databases">
        <title>Genomic Encyclopedia of Type Strains, Phase III (KMG-III): the genomes of soil and plant-associated and newly described type strains.</title>
        <authorList>
            <person name="Whitman W."/>
        </authorList>
    </citation>
    <scope>NUCLEOTIDE SEQUENCE [LARGE SCALE GENOMIC DNA]</scope>
    <source>
        <strain evidence="9 10">CECT 8799</strain>
    </source>
</reference>
<dbReference type="GO" id="GO:0016757">
    <property type="term" value="F:glycosyltransferase activity"/>
    <property type="evidence" value="ECO:0007669"/>
    <property type="project" value="UniProtKB-KW"/>
</dbReference>
<dbReference type="GO" id="GO:0005886">
    <property type="term" value="C:plasma membrane"/>
    <property type="evidence" value="ECO:0007669"/>
    <property type="project" value="TreeGrafter"/>
</dbReference>
<evidence type="ECO:0000256" key="6">
    <source>
        <dbReference type="ARBA" id="ARBA00023136"/>
    </source>
</evidence>
<dbReference type="InterPro" id="IPR001173">
    <property type="entry name" value="Glyco_trans_2-like"/>
</dbReference>
<dbReference type="Proteomes" id="UP000535937">
    <property type="component" value="Unassembled WGS sequence"/>
</dbReference>
<gene>
    <name evidence="9" type="ORF">FHS09_001286</name>
</gene>
<dbReference type="SUPFAM" id="SSF53448">
    <property type="entry name" value="Nucleotide-diphospho-sugar transferases"/>
    <property type="match status" value="1"/>
</dbReference>
<dbReference type="PANTHER" id="PTHR48090">
    <property type="entry name" value="UNDECAPRENYL-PHOSPHATE 4-DEOXY-4-FORMAMIDO-L-ARABINOSE TRANSFERASE-RELATED"/>
    <property type="match status" value="1"/>
</dbReference>
<dbReference type="CDD" id="cd04187">
    <property type="entry name" value="DPM1_like_bac"/>
    <property type="match status" value="1"/>
</dbReference>
<proteinExistence type="predicted"/>
<feature type="transmembrane region" description="Helical" evidence="7">
    <location>
        <begin position="240"/>
        <end position="263"/>
    </location>
</feature>
<dbReference type="RefSeq" id="WP_183457893.1">
    <property type="nucleotide sequence ID" value="NZ_JACHWZ010000005.1"/>
</dbReference>
<evidence type="ECO:0000313" key="9">
    <source>
        <dbReference type="EMBL" id="MBB3060467.1"/>
    </source>
</evidence>
<evidence type="ECO:0000256" key="1">
    <source>
        <dbReference type="ARBA" id="ARBA00004141"/>
    </source>
</evidence>
<dbReference type="PANTHER" id="PTHR48090:SF1">
    <property type="entry name" value="PROPHAGE BACTOPRENOL GLUCOSYL TRANSFERASE HOMOLOG"/>
    <property type="match status" value="1"/>
</dbReference>
<feature type="transmembrane region" description="Helical" evidence="7">
    <location>
        <begin position="275"/>
        <end position="301"/>
    </location>
</feature>
<evidence type="ECO:0000256" key="4">
    <source>
        <dbReference type="ARBA" id="ARBA00022692"/>
    </source>
</evidence>
<dbReference type="EMBL" id="JACHWZ010000005">
    <property type="protein sequence ID" value="MBB3060467.1"/>
    <property type="molecule type" value="Genomic_DNA"/>
</dbReference>
<organism evidence="9 10">
    <name type="scientific">Microbulbifer rhizosphaerae</name>
    <dbReference type="NCBI Taxonomy" id="1562603"/>
    <lineage>
        <taxon>Bacteria</taxon>
        <taxon>Pseudomonadati</taxon>
        <taxon>Pseudomonadota</taxon>
        <taxon>Gammaproteobacteria</taxon>
        <taxon>Cellvibrionales</taxon>
        <taxon>Microbulbiferaceae</taxon>
        <taxon>Microbulbifer</taxon>
    </lineage>
</organism>
<dbReference type="AlphaFoldDB" id="A0A7W4WA23"/>
<keyword evidence="3 9" id="KW-0808">Transferase</keyword>
<comment type="subcellular location">
    <subcellularLocation>
        <location evidence="1">Membrane</location>
        <topology evidence="1">Multi-pass membrane protein</topology>
    </subcellularLocation>
</comment>
<evidence type="ECO:0000256" key="7">
    <source>
        <dbReference type="SAM" id="Phobius"/>
    </source>
</evidence>
<keyword evidence="5 7" id="KW-1133">Transmembrane helix</keyword>
<dbReference type="Pfam" id="PF00535">
    <property type="entry name" value="Glycos_transf_2"/>
    <property type="match status" value="1"/>
</dbReference>
<dbReference type="InterPro" id="IPR029044">
    <property type="entry name" value="Nucleotide-diphossugar_trans"/>
</dbReference>
<evidence type="ECO:0000256" key="2">
    <source>
        <dbReference type="ARBA" id="ARBA00022676"/>
    </source>
</evidence>
<keyword evidence="4 7" id="KW-0812">Transmembrane</keyword>
<name>A0A7W4WA23_9GAMM</name>
<comment type="caution">
    <text evidence="9">The sequence shown here is derived from an EMBL/GenBank/DDBJ whole genome shotgun (WGS) entry which is preliminary data.</text>
</comment>
<sequence length="338" mass="37953">MSTDSSRPAPTLAIVVPCYNEEEILAESCAELLQQLNRLEHSGKVARGSKIYLVDDGSRDDTWPLMQKIARRESQVVSVRLSRNKGHQNALHAGLSQTVEEAVVSIDADLQDGAENIEPMVDHYLQGSEVVYGVRSERHTDTFFKRFTAEGYYRVMHKLGVDLVFNHADFRLLSRRALDALLEYPEANLFLRGMVRELGFESSQVEYRRRERTAGESKYPLRRMLSLAWRGITSFSTAPLRAITVLGLVSSALSFAVIAWVLITRLFTDNAVPGWASILLPLLFIGSVQLLCLGVIGEYIAKLFEEVKQRPKYHIDQVVGAETADIEKREKEAAVVAD</sequence>
<dbReference type="Gene3D" id="3.90.550.10">
    <property type="entry name" value="Spore Coat Polysaccharide Biosynthesis Protein SpsA, Chain A"/>
    <property type="match status" value="1"/>
</dbReference>
<dbReference type="InterPro" id="IPR050256">
    <property type="entry name" value="Glycosyltransferase_2"/>
</dbReference>
<evidence type="ECO:0000256" key="5">
    <source>
        <dbReference type="ARBA" id="ARBA00022989"/>
    </source>
</evidence>
<evidence type="ECO:0000256" key="3">
    <source>
        <dbReference type="ARBA" id="ARBA00022679"/>
    </source>
</evidence>